<dbReference type="RefSeq" id="WP_172154296.1">
    <property type="nucleotide sequence ID" value="NZ_CP053564.1"/>
</dbReference>
<sequence>MDLPPLLSLAPHRTLLPVGARTRRIGLCPDAGLLADDLDPPLALMLDELGSVVAPGPLVERAAARGADPSAARALLGSLLDAGAVVDASAVRRVAARRAHHVVLVVGDGPLAAGVVTGLVGAGLVGAGPVGPVGEAHPGGADGRVGTVHLAADGVVGGADLGTGLLDADRGARRGKAVARAAARLVPDAVVTPPPQRLSPDLVVLADAQAPPARLVDRLLDDGVAHLPVRLRDGVGVVGPLVLPGRTACLRCLDLHRADRDPGWPGVAAQLAGRPGRADPACVVATAALGTAQALAALDASARPPVLDAVLELDVAAATLVTRHWSRHPRCPCGGARHARATCGGGPPRGRLES</sequence>
<dbReference type="KEGG" id="pbro:HOP40_02620"/>
<reference evidence="1 2" key="1">
    <citation type="submission" date="2020-05" db="EMBL/GenBank/DDBJ databases">
        <authorList>
            <person name="Mo P."/>
        </authorList>
    </citation>
    <scope>NUCLEOTIDE SEQUENCE [LARGE SCALE GENOMIC DNA]</scope>
    <source>
        <strain evidence="1 2">Gen01</strain>
    </source>
</reference>
<gene>
    <name evidence="1" type="ORF">HOP40_02620</name>
</gene>
<keyword evidence="2" id="KW-1185">Reference proteome</keyword>
<protein>
    <submittedName>
        <fullName evidence="1">TOMM leader peptide-binding protein</fullName>
    </submittedName>
</protein>
<dbReference type="EMBL" id="CP053564">
    <property type="protein sequence ID" value="QJY44870.1"/>
    <property type="molecule type" value="Genomic_DNA"/>
</dbReference>
<dbReference type="InterPro" id="IPR022291">
    <property type="entry name" value="Bacteriocin_synth_cyclodeHase"/>
</dbReference>
<dbReference type="NCBIfam" id="TIGR03882">
    <property type="entry name" value="cyclo_dehyd_2"/>
    <property type="match status" value="1"/>
</dbReference>
<evidence type="ECO:0000313" key="2">
    <source>
        <dbReference type="Proteomes" id="UP000505377"/>
    </source>
</evidence>
<accession>A0A6M6JCS5</accession>
<dbReference type="SUPFAM" id="SSF69572">
    <property type="entry name" value="Activating enzymes of the ubiquitin-like proteins"/>
    <property type="match status" value="1"/>
</dbReference>
<evidence type="ECO:0000313" key="1">
    <source>
        <dbReference type="EMBL" id="QJY44870.1"/>
    </source>
</evidence>
<proteinExistence type="predicted"/>
<dbReference type="Proteomes" id="UP000505377">
    <property type="component" value="Chromosome"/>
</dbReference>
<organism evidence="1 2">
    <name type="scientific">Pseudonocardia broussonetiae</name>
    <dbReference type="NCBI Taxonomy" id="2736640"/>
    <lineage>
        <taxon>Bacteria</taxon>
        <taxon>Bacillati</taxon>
        <taxon>Actinomycetota</taxon>
        <taxon>Actinomycetes</taxon>
        <taxon>Pseudonocardiales</taxon>
        <taxon>Pseudonocardiaceae</taxon>
        <taxon>Pseudonocardia</taxon>
    </lineage>
</organism>
<name>A0A6M6JCS5_9PSEU</name>
<dbReference type="Gene3D" id="3.40.50.720">
    <property type="entry name" value="NAD(P)-binding Rossmann-like Domain"/>
    <property type="match status" value="1"/>
</dbReference>
<dbReference type="AlphaFoldDB" id="A0A6M6JCS5"/>
<dbReference type="InterPro" id="IPR035985">
    <property type="entry name" value="Ubiquitin-activating_enz"/>
</dbReference>
<dbReference type="GO" id="GO:0008641">
    <property type="term" value="F:ubiquitin-like modifier activating enzyme activity"/>
    <property type="evidence" value="ECO:0007669"/>
    <property type="project" value="InterPro"/>
</dbReference>